<feature type="domain" description="Filamentous haemagglutinin FhaB/tRNA nuclease CdiA-like TPS" evidence="2">
    <location>
        <begin position="48"/>
        <end position="170"/>
    </location>
</feature>
<evidence type="ECO:0000313" key="3">
    <source>
        <dbReference type="EMBL" id="GGB10563.1"/>
    </source>
</evidence>
<evidence type="ECO:0000313" key="4">
    <source>
        <dbReference type="Proteomes" id="UP000646478"/>
    </source>
</evidence>
<dbReference type="InterPro" id="IPR025157">
    <property type="entry name" value="Hemagglutinin_rpt"/>
</dbReference>
<evidence type="ECO:0000256" key="1">
    <source>
        <dbReference type="SAM" id="SignalP"/>
    </source>
</evidence>
<dbReference type="GO" id="GO:0003824">
    <property type="term" value="F:catalytic activity"/>
    <property type="evidence" value="ECO:0007669"/>
    <property type="project" value="UniProtKB-ARBA"/>
</dbReference>
<protein>
    <recommendedName>
        <fullName evidence="2">Filamentous haemagglutinin FhaB/tRNA nuclease CdiA-like TPS domain-containing protein</fullName>
    </recommendedName>
</protein>
<gene>
    <name evidence="3" type="ORF">GCM10011491_43110</name>
</gene>
<keyword evidence="4" id="KW-1185">Reference proteome</keyword>
<keyword evidence="1" id="KW-0732">Signal</keyword>
<dbReference type="Pfam" id="PF05860">
    <property type="entry name" value="TPS"/>
    <property type="match status" value="1"/>
</dbReference>
<evidence type="ECO:0000259" key="2">
    <source>
        <dbReference type="SMART" id="SM00912"/>
    </source>
</evidence>
<dbReference type="RefSeq" id="WP_188826247.1">
    <property type="nucleotide sequence ID" value="NZ_BMHH01000030.1"/>
</dbReference>
<proteinExistence type="predicted"/>
<sequence>MLLKVARQSLATLLSALLAFQPILVQAQQVTPDTSAPIANQPGVGAAPNGVPLIDIVTPNGQGLSHNKYGDFNVGNPGLILNNSNKEVDTSKLGGVTPGNPNLRNSGPASVILNEVTSGNRSALEGPVEVFGGRADVIIANPNGITCDGCGFINTPRATLTTGTPDVDAAGRLNGFTVRGGDVTIGSKGGNFASGDGAVDLFDIVSRNVRIDGPVAGKDLRLTAGRNKFDYATGEATALSGADDAPEFAIDGSALGAMQADRIKIVVTDKGAGVRMRADMAANAGELTLSSDGKISLGNASGRDGVNIQSKSREVEAKKITAKKRVTVKAAKGVTLEAVAADEDVVIASGTGLLSIAGEAASLGTVELTSSGAISTGNVSAGKNATLDAGQGISAGQVVANGAASLKATSGNIALSGAAKAGGGDLTVDASSGAITAASLISFNNMTLTAGADIGVTGDMLAGGKLVANAASIKIGNAVAGVDASATARSGKVVLGNAGDLALTAHAGSINVGTLLSAGDIAATSTRDVTANAVAHGAMTMNAGGTITLTGQSLAGSDVALKASSLQLGTLVSGVDFAATEQSGGSLILKTGAGKMRLDATGGSIVADQLVSGGELAAHALRDITYNSLQSFAGADLHADQGSISLDHSTVAKGGITLTLQSLDLSNGRSKLATAGMLTVNAADANLANSTLTFGGISLNLTGTADLSGSKVQAVTADGGTGNIAISGQTITTNPATALLAAGDLTLTLASLTNAGQLAANGNLTFNITGKLTNAPTGLIYAGQDGLFYIAGDLVNDQGAIMTGRDLTIAADASGGRNQSITNTSGLIKAGRDATITTANLVNERASAPTWSDVVVSDNETTKFELNPETWGKPLGHLFIRPDSYVPFNLYPGEEPAGIDWMAELYGVVTFADGTSYRTRSLAAYEENTPWNWGSNRDGVGSMSDFLRDHYPTDADGNILLTPDLQPKAILIVNKAQPFAWSFTWDENTRMRQTIHEQRFNGDLAPEALIQTGRDLNVDATTLDNAYSSIEAGGSAKLTGTTLNNQGVALYRTVTSTCEAKGGCEAYDANGNRDSVNDLDRGNSRVTSQEVVDGAFGTIKAAGNLDVSGFATVNNTSSAGSIAGGGQLSTAPTVSDPTKVLDGLTAGGALFTPNPALGQINADNLAPPKPNSGGFGGTIPGQTFLYETRAEFLDVGKFYGSGYFINRIGYKPDREVPFLGDAYFENQLVDQQLRQLVNQGLGSGSFIPGSDAIEQMKVLLDRGADFAKEHGLTIGAKLSPELINNLTETIVWYEKKTVNGIEVLIPTVYVANTDRANLTVAGAIMSGGSLSMDVGNVNNSGIITAKTDLKIAATNISATGGSFNAGGNTALSATQNLTIAAGTMQIGGETFVKAGSGVTAGGNADLSAGNALTLRGSDIKADGNVSLTGENVTLDTAKATNNGSDNVIGTSVQSGGGTTIKATDSVNVIGSDVAAGGKLDVEAENGSVNVVAADVEKKVNGVAGTRMSQTDSTFAKQSTLSSGGDTNIKAGDDILISGSKVEAEGNVALVAKDDINITTAREKTETIGSEVKQGSETHVGSQITAGGSVSIAAGDKPDAGDPHDLNIIGSEISAGGKVGLSATDDVTIAEARDTGYHQLDTRSKRFIGSKETHSRTETETAVGSSISGAAGVDIVSGQDTTISASKVQAGDKDHKADLNVTTGGDLVIASGKNTVETDASKSKSGFLSKESGKSHDYDETTVASELGASGNVNLNAGDNIAIAGSKVNAGEAINIEGDSVAIIGAQEEHDSSSSSKKSGFGVGSGGGFYSLYGKESKSSKENIVSNVGSELSAGTDVNVKAREGDVSIVGSDIQAERDIALDAARDVNITPGAESYQSEEKEKRSGFGVQLGSGNGSASIGIGFGSSKDETREGAETNAVSSLAAGRDVKINAGRDANLQAAQVEAERDVAIVAERDVNLLSAQDVSNYEHMHEELFAGITAQVSTGIVGAGQSIADAAGKIGKVSDGYSAANAGFAGLKAYDALKDLQTMANGTGNLASASLSVGFQYSKSKETAESSVPVVTGIRGGNSVTIDAVTGDINSHGAQIIAGVDANGLPSGGAGDISLSAGDAINLESAQATNLSSSSSKSAGASIGVSAGLSLNGVGLGLSGNVNAGMGKSSSEGTTQVNTHVTGTGDVKLNSGGDTNLKGAVVSGETVTANVGGDLNIISVPDTGTSKNQSASFGMSFGGPLDLGSPLSGSMPSLGSQIGNMGATGMSPGFGTGSGTTNWISEQSGLISSGKMEVTVGGNTHLDAGKIISESGDLTLDTGTLTHENFSGSKQYEGFDVSTNIDLTGKAPQQPDATTQPRVTAEGSYQLDDTRQEVRATVGEGEITIRDKDKQAELEAEGKTEDLAALNRDPDKAYEITKDKHVEIEYYLSDTSVKAAIEAGAAIGEIVGGLLDRLGESDLSRAIRTKDIDVAAALKELQSGACGEQRGDAGFDLFEWIVPSAYAADCTLKTLSGKTIVIHDRETCIQVLGQALYAQTIGVARNLDAFGRGIALGALSQGEEFAELLSDPKGLAKTMTSVALEIAYDPVGAAAKYGFATADSLSEQSLLYLQALANGNYEAAGKYLSSFAIDLAIKVAAPMAGTAIGAVKLADKVKALRKIEKIEETFNQGPRGGFGPLRRPVDDPALDSILDSNYGVQSINGARVGNGGTADALRYEKATGELLSPNGHMQKAQELKTRLETYVRRATNSPNPNSSGYTYSSRDIEYANELIRDLDDAIRR</sequence>
<dbReference type="Gene3D" id="2.160.20.10">
    <property type="entry name" value="Single-stranded right-handed beta-helix, Pectin lyase-like"/>
    <property type="match status" value="1"/>
</dbReference>
<dbReference type="InterPro" id="IPR011050">
    <property type="entry name" value="Pectin_lyase_fold/virulence"/>
</dbReference>
<feature type="chain" id="PRO_5036825478" description="Filamentous haemagglutinin FhaB/tRNA nuclease CdiA-like TPS domain-containing protein" evidence="1">
    <location>
        <begin position="28"/>
        <end position="2772"/>
    </location>
</feature>
<dbReference type="Pfam" id="PF13332">
    <property type="entry name" value="Fil_haemagg_2"/>
    <property type="match status" value="6"/>
</dbReference>
<accession>A0A916SS63</accession>
<comment type="caution">
    <text evidence="3">The sequence shown here is derived from an EMBL/GenBank/DDBJ whole genome shotgun (WGS) entry which is preliminary data.</text>
</comment>
<reference evidence="3" key="2">
    <citation type="submission" date="2020-09" db="EMBL/GenBank/DDBJ databases">
        <authorList>
            <person name="Sun Q."/>
            <person name="Zhou Y."/>
        </authorList>
    </citation>
    <scope>NUCLEOTIDE SEQUENCE</scope>
    <source>
        <strain evidence="3">CGMCC 1.15082</strain>
    </source>
</reference>
<feature type="signal peptide" evidence="1">
    <location>
        <begin position="1"/>
        <end position="27"/>
    </location>
</feature>
<dbReference type="InterPro" id="IPR008638">
    <property type="entry name" value="FhaB/CdiA-like_TPS"/>
</dbReference>
<dbReference type="SMART" id="SM00912">
    <property type="entry name" value="Haemagg_act"/>
    <property type="match status" value="1"/>
</dbReference>
<reference evidence="3" key="1">
    <citation type="journal article" date="2014" name="Int. J. Syst. Evol. Microbiol.">
        <title>Complete genome sequence of Corynebacterium casei LMG S-19264T (=DSM 44701T), isolated from a smear-ripened cheese.</title>
        <authorList>
            <consortium name="US DOE Joint Genome Institute (JGI-PGF)"/>
            <person name="Walter F."/>
            <person name="Albersmeier A."/>
            <person name="Kalinowski J."/>
            <person name="Ruckert C."/>
        </authorList>
    </citation>
    <scope>NUCLEOTIDE SEQUENCE</scope>
    <source>
        <strain evidence="3">CGMCC 1.15082</strain>
    </source>
</reference>
<dbReference type="SUPFAM" id="SSF51126">
    <property type="entry name" value="Pectin lyase-like"/>
    <property type="match status" value="1"/>
</dbReference>
<dbReference type="Proteomes" id="UP000646478">
    <property type="component" value="Unassembled WGS sequence"/>
</dbReference>
<dbReference type="EMBL" id="BMHH01000030">
    <property type="protein sequence ID" value="GGB10563.1"/>
    <property type="molecule type" value="Genomic_DNA"/>
</dbReference>
<organism evidence="3 4">
    <name type="scientific">Brucella endophytica</name>
    <dbReference type="NCBI Taxonomy" id="1963359"/>
    <lineage>
        <taxon>Bacteria</taxon>
        <taxon>Pseudomonadati</taxon>
        <taxon>Pseudomonadota</taxon>
        <taxon>Alphaproteobacteria</taxon>
        <taxon>Hyphomicrobiales</taxon>
        <taxon>Brucellaceae</taxon>
        <taxon>Brucella/Ochrobactrum group</taxon>
        <taxon>Brucella</taxon>
    </lineage>
</organism>
<name>A0A916SS63_9HYPH</name>
<dbReference type="InterPro" id="IPR012334">
    <property type="entry name" value="Pectin_lyas_fold"/>
</dbReference>
<dbReference type="NCBIfam" id="TIGR01901">
    <property type="entry name" value="adhes_NPXG"/>
    <property type="match status" value="1"/>
</dbReference>